<gene>
    <name evidence="1" type="ORF">B0H16DRAFT_1212771</name>
</gene>
<proteinExistence type="predicted"/>
<accession>A0AAD7I0L2</accession>
<protein>
    <submittedName>
        <fullName evidence="1">Uncharacterized protein</fullName>
    </submittedName>
</protein>
<dbReference type="Proteomes" id="UP001215598">
    <property type="component" value="Unassembled WGS sequence"/>
</dbReference>
<keyword evidence="2" id="KW-1185">Reference proteome</keyword>
<dbReference type="AlphaFoldDB" id="A0AAD7I0L2"/>
<evidence type="ECO:0000313" key="1">
    <source>
        <dbReference type="EMBL" id="KAJ7731506.1"/>
    </source>
</evidence>
<name>A0AAD7I0L2_9AGAR</name>
<comment type="caution">
    <text evidence="1">The sequence shown here is derived from an EMBL/GenBank/DDBJ whole genome shotgun (WGS) entry which is preliminary data.</text>
</comment>
<feature type="non-terminal residue" evidence="1">
    <location>
        <position position="134"/>
    </location>
</feature>
<evidence type="ECO:0000313" key="2">
    <source>
        <dbReference type="Proteomes" id="UP001215598"/>
    </source>
</evidence>
<reference evidence="1" key="1">
    <citation type="submission" date="2023-03" db="EMBL/GenBank/DDBJ databases">
        <title>Massive genome expansion in bonnet fungi (Mycena s.s.) driven by repeated elements and novel gene families across ecological guilds.</title>
        <authorList>
            <consortium name="Lawrence Berkeley National Laboratory"/>
            <person name="Harder C.B."/>
            <person name="Miyauchi S."/>
            <person name="Viragh M."/>
            <person name="Kuo A."/>
            <person name="Thoen E."/>
            <person name="Andreopoulos B."/>
            <person name="Lu D."/>
            <person name="Skrede I."/>
            <person name="Drula E."/>
            <person name="Henrissat B."/>
            <person name="Morin E."/>
            <person name="Kohler A."/>
            <person name="Barry K."/>
            <person name="LaButti K."/>
            <person name="Morin E."/>
            <person name="Salamov A."/>
            <person name="Lipzen A."/>
            <person name="Mereny Z."/>
            <person name="Hegedus B."/>
            <person name="Baldrian P."/>
            <person name="Stursova M."/>
            <person name="Weitz H."/>
            <person name="Taylor A."/>
            <person name="Grigoriev I.V."/>
            <person name="Nagy L.G."/>
            <person name="Martin F."/>
            <person name="Kauserud H."/>
        </authorList>
    </citation>
    <scope>NUCLEOTIDE SEQUENCE</scope>
    <source>
        <strain evidence="1">CBHHK182m</strain>
    </source>
</reference>
<feature type="non-terminal residue" evidence="1">
    <location>
        <position position="1"/>
    </location>
</feature>
<sequence length="134" mass="14800">NKYGVPGDDGDKHYKCLHGGSKIITVKRSQKHSVNGLVGHLQRRVPPMHRLYEILKGRSEPPTQDELDIAAGKKHLDSAAASAYLGKLESASNSILAAFRKQAGDSVPFDQETFEKLLVEWMVADDQAFDLVEN</sequence>
<organism evidence="1 2">
    <name type="scientific">Mycena metata</name>
    <dbReference type="NCBI Taxonomy" id="1033252"/>
    <lineage>
        <taxon>Eukaryota</taxon>
        <taxon>Fungi</taxon>
        <taxon>Dikarya</taxon>
        <taxon>Basidiomycota</taxon>
        <taxon>Agaricomycotina</taxon>
        <taxon>Agaricomycetes</taxon>
        <taxon>Agaricomycetidae</taxon>
        <taxon>Agaricales</taxon>
        <taxon>Marasmiineae</taxon>
        <taxon>Mycenaceae</taxon>
        <taxon>Mycena</taxon>
    </lineage>
</organism>
<dbReference type="EMBL" id="JARKIB010000152">
    <property type="protein sequence ID" value="KAJ7731506.1"/>
    <property type="molecule type" value="Genomic_DNA"/>
</dbReference>